<dbReference type="RefSeq" id="WP_091189061.1">
    <property type="nucleotide sequence ID" value="NZ_FOMT01000005.1"/>
</dbReference>
<dbReference type="GO" id="GO:0043565">
    <property type="term" value="F:sequence-specific DNA binding"/>
    <property type="evidence" value="ECO:0007669"/>
    <property type="project" value="InterPro"/>
</dbReference>
<dbReference type="PROSITE" id="PS01124">
    <property type="entry name" value="HTH_ARAC_FAMILY_2"/>
    <property type="match status" value="1"/>
</dbReference>
<dbReference type="SMART" id="SM00342">
    <property type="entry name" value="HTH_ARAC"/>
    <property type="match status" value="1"/>
</dbReference>
<dbReference type="Pfam" id="PF12833">
    <property type="entry name" value="HTH_18"/>
    <property type="match status" value="1"/>
</dbReference>
<dbReference type="InterPro" id="IPR037923">
    <property type="entry name" value="HTH-like"/>
</dbReference>
<proteinExistence type="predicted"/>
<keyword evidence="6" id="KW-1185">Reference proteome</keyword>
<dbReference type="PROSITE" id="PS00041">
    <property type="entry name" value="HTH_ARAC_FAMILY_1"/>
    <property type="match status" value="1"/>
</dbReference>
<dbReference type="OrthoDB" id="192171at2"/>
<dbReference type="InterPro" id="IPR018062">
    <property type="entry name" value="HTH_AraC-typ_CS"/>
</dbReference>
<sequence length="287" mass="33724">MKDAYITLKLPPMPYYIAIGLTEYSPGEQHPNRQNLGLFDLLWVIKGTLYIGEEDKQWEVNAGETLLLLPDRYHYSVRPCDRDTAFYWIHFDFKGEWMQHEADSASLPLPMRQALENPYRIQLPQYAAPPEFPLAERHLTQLLAYSIEQQKGVYWQEHQLFIELLGLLEVRQDQSTTESPAMRLASKTEAYIRQHYQSELTNSALAQALHFHPNYIVRCMKEIYHCSPMEYLHQYRLEQAKLLLVKTEWSIAVIADKTGFRHAPYFSNCFKAYAGTSPLRYRKQFKP</sequence>
<keyword evidence="1" id="KW-0805">Transcription regulation</keyword>
<evidence type="ECO:0000259" key="4">
    <source>
        <dbReference type="PROSITE" id="PS01124"/>
    </source>
</evidence>
<reference evidence="6" key="1">
    <citation type="submission" date="2016-10" db="EMBL/GenBank/DDBJ databases">
        <authorList>
            <person name="Varghese N."/>
            <person name="Submissions S."/>
        </authorList>
    </citation>
    <scope>NUCLEOTIDE SEQUENCE [LARGE SCALE GENOMIC DNA]</scope>
    <source>
        <strain evidence="6">CGMCC 1.10784</strain>
    </source>
</reference>
<dbReference type="GO" id="GO:0003700">
    <property type="term" value="F:DNA-binding transcription factor activity"/>
    <property type="evidence" value="ECO:0007669"/>
    <property type="project" value="InterPro"/>
</dbReference>
<dbReference type="InterPro" id="IPR018060">
    <property type="entry name" value="HTH_AraC"/>
</dbReference>
<dbReference type="SUPFAM" id="SSF51215">
    <property type="entry name" value="Regulatory protein AraC"/>
    <property type="match status" value="1"/>
</dbReference>
<protein>
    <submittedName>
        <fullName evidence="5">AraC-type DNA-binding protein</fullName>
    </submittedName>
</protein>
<dbReference type="PANTHER" id="PTHR43280">
    <property type="entry name" value="ARAC-FAMILY TRANSCRIPTIONAL REGULATOR"/>
    <property type="match status" value="1"/>
</dbReference>
<evidence type="ECO:0000256" key="3">
    <source>
        <dbReference type="ARBA" id="ARBA00023163"/>
    </source>
</evidence>
<keyword evidence="3" id="KW-0804">Transcription</keyword>
<gene>
    <name evidence="5" type="ORF">SAMN05216378_4931</name>
</gene>
<dbReference type="InterPro" id="IPR009057">
    <property type="entry name" value="Homeodomain-like_sf"/>
</dbReference>
<organism evidence="5 6">
    <name type="scientific">Paenibacillus catalpae</name>
    <dbReference type="NCBI Taxonomy" id="1045775"/>
    <lineage>
        <taxon>Bacteria</taxon>
        <taxon>Bacillati</taxon>
        <taxon>Bacillota</taxon>
        <taxon>Bacilli</taxon>
        <taxon>Bacillales</taxon>
        <taxon>Paenibacillaceae</taxon>
        <taxon>Paenibacillus</taxon>
    </lineage>
</organism>
<accession>A0A1I2FL90</accession>
<dbReference type="SUPFAM" id="SSF46689">
    <property type="entry name" value="Homeodomain-like"/>
    <property type="match status" value="2"/>
</dbReference>
<dbReference type="EMBL" id="FOMT01000005">
    <property type="protein sequence ID" value="SFF06222.1"/>
    <property type="molecule type" value="Genomic_DNA"/>
</dbReference>
<name>A0A1I2FL90_9BACL</name>
<dbReference type="STRING" id="1045775.SAMN05216378_4931"/>
<evidence type="ECO:0000313" key="6">
    <source>
        <dbReference type="Proteomes" id="UP000198855"/>
    </source>
</evidence>
<evidence type="ECO:0000256" key="1">
    <source>
        <dbReference type="ARBA" id="ARBA00023015"/>
    </source>
</evidence>
<feature type="domain" description="HTH araC/xylS-type" evidence="4">
    <location>
        <begin position="186"/>
        <end position="284"/>
    </location>
</feature>
<dbReference type="Proteomes" id="UP000198855">
    <property type="component" value="Unassembled WGS sequence"/>
</dbReference>
<dbReference type="PANTHER" id="PTHR43280:SF2">
    <property type="entry name" value="HTH-TYPE TRANSCRIPTIONAL REGULATOR EXSA"/>
    <property type="match status" value="1"/>
</dbReference>
<dbReference type="Gene3D" id="1.10.10.60">
    <property type="entry name" value="Homeodomain-like"/>
    <property type="match status" value="2"/>
</dbReference>
<evidence type="ECO:0000256" key="2">
    <source>
        <dbReference type="ARBA" id="ARBA00023125"/>
    </source>
</evidence>
<keyword evidence="2 5" id="KW-0238">DNA-binding</keyword>
<evidence type="ECO:0000313" key="5">
    <source>
        <dbReference type="EMBL" id="SFF06222.1"/>
    </source>
</evidence>
<dbReference type="AlphaFoldDB" id="A0A1I2FL90"/>